<feature type="domain" description="BESS" evidence="4">
    <location>
        <begin position="308"/>
        <end position="347"/>
    </location>
</feature>
<dbReference type="OrthoDB" id="6081971at2759"/>
<dbReference type="SMART" id="SM00595">
    <property type="entry name" value="MADF"/>
    <property type="match status" value="1"/>
</dbReference>
<feature type="region of interest" description="Disordered" evidence="2">
    <location>
        <begin position="146"/>
        <end position="208"/>
    </location>
</feature>
<feature type="region of interest" description="Disordered" evidence="2">
    <location>
        <begin position="238"/>
        <end position="270"/>
    </location>
</feature>
<sequence>MMRDPEEPNLQQQLNSATNNEHQGVSKSSTEVRLTDEEFMEVIRDFPGVYDKNHEDFRDKTRKEECWEKISDILNVRIEDTKRRYETIRTRLSRYLKRIKEGYWTIETKDIKLDFLHWLVPYIKTRDAPFQYKHDNKRDFSVSYDDDDVQHQENGSGESSHHFMTQHGDDNDDVTRVSMIPIGDSGGKADSSSSASNHEEEPHNPLPIVTSVSSVIDLESTSGSMHSAIRKRKYMENHTNNNINNKSPSMYTPPPPTNISSNHHQVHTPKQHSYDKPLLLHSQQPINNSTPNAGNGASSTGVTKQQSLDEDEHYCLSLVGRMKKLDSKKKAYLRSTVEKLFLDFELGYVQFPKQSSYPPPPPQ</sequence>
<feature type="compositionally biased region" description="Polar residues" evidence="2">
    <location>
        <begin position="238"/>
        <end position="250"/>
    </location>
</feature>
<dbReference type="PROSITE" id="PS51029">
    <property type="entry name" value="MADF"/>
    <property type="match status" value="1"/>
</dbReference>
<feature type="compositionally biased region" description="Polar residues" evidence="2">
    <location>
        <begin position="282"/>
        <end position="306"/>
    </location>
</feature>
<feature type="region of interest" description="Disordered" evidence="2">
    <location>
        <begin position="282"/>
        <end position="308"/>
    </location>
</feature>
<dbReference type="GO" id="GO:0005634">
    <property type="term" value="C:nucleus"/>
    <property type="evidence" value="ECO:0007669"/>
    <property type="project" value="UniProtKB-SubCell"/>
</dbReference>
<organism evidence="5 6">
    <name type="scientific">Clytia hemisphaerica</name>
    <dbReference type="NCBI Taxonomy" id="252671"/>
    <lineage>
        <taxon>Eukaryota</taxon>
        <taxon>Metazoa</taxon>
        <taxon>Cnidaria</taxon>
        <taxon>Hydrozoa</taxon>
        <taxon>Hydroidolina</taxon>
        <taxon>Leptothecata</taxon>
        <taxon>Obeliida</taxon>
        <taxon>Clytiidae</taxon>
        <taxon>Clytia</taxon>
    </lineage>
</organism>
<keyword evidence="6" id="KW-1185">Reference proteome</keyword>
<dbReference type="PANTHER" id="PTHR12243">
    <property type="entry name" value="MADF DOMAIN TRANSCRIPTION FACTOR"/>
    <property type="match status" value="1"/>
</dbReference>
<protein>
    <recommendedName>
        <fullName evidence="7">MADF domain-containing protein</fullName>
    </recommendedName>
</protein>
<evidence type="ECO:0000313" key="5">
    <source>
        <dbReference type="EnsemblMetazoa" id="CLYHEMP003816.1"/>
    </source>
</evidence>
<dbReference type="GO" id="GO:0003677">
    <property type="term" value="F:DNA binding"/>
    <property type="evidence" value="ECO:0007669"/>
    <property type="project" value="InterPro"/>
</dbReference>
<name>A0A7M5UT86_9CNID</name>
<proteinExistence type="predicted"/>
<keyword evidence="1" id="KW-0539">Nucleus</keyword>
<dbReference type="Pfam" id="PF10545">
    <property type="entry name" value="MADF_DNA_bdg"/>
    <property type="match status" value="1"/>
</dbReference>
<dbReference type="EnsemblMetazoa" id="CLYHEMT003816.1">
    <property type="protein sequence ID" value="CLYHEMP003816.1"/>
    <property type="gene ID" value="CLYHEMG003816"/>
</dbReference>
<dbReference type="InterPro" id="IPR039353">
    <property type="entry name" value="TF_Adf1"/>
</dbReference>
<accession>A0A7M5UT86</accession>
<dbReference type="PROSITE" id="PS51031">
    <property type="entry name" value="BESS"/>
    <property type="match status" value="1"/>
</dbReference>
<feature type="compositionally biased region" description="Polar residues" evidence="2">
    <location>
        <begin position="9"/>
        <end position="32"/>
    </location>
</feature>
<feature type="region of interest" description="Disordered" evidence="2">
    <location>
        <begin position="1"/>
        <end position="32"/>
    </location>
</feature>
<dbReference type="PANTHER" id="PTHR12243:SF67">
    <property type="entry name" value="COREPRESSOR OF PANGOLIN, ISOFORM A-RELATED"/>
    <property type="match status" value="1"/>
</dbReference>
<evidence type="ECO:0008006" key="7">
    <source>
        <dbReference type="Google" id="ProtNLM"/>
    </source>
</evidence>
<dbReference type="Proteomes" id="UP000594262">
    <property type="component" value="Unplaced"/>
</dbReference>
<dbReference type="AlphaFoldDB" id="A0A7M5UT86"/>
<dbReference type="InterPro" id="IPR006578">
    <property type="entry name" value="MADF-dom"/>
</dbReference>
<dbReference type="InterPro" id="IPR004210">
    <property type="entry name" value="BESS_motif"/>
</dbReference>
<comment type="subcellular location">
    <subcellularLocation>
        <location evidence="1">Nucleus</location>
    </subcellularLocation>
</comment>
<evidence type="ECO:0000256" key="1">
    <source>
        <dbReference type="PROSITE-ProRule" id="PRU00371"/>
    </source>
</evidence>
<feature type="domain" description="MADF" evidence="3">
    <location>
        <begin position="38"/>
        <end position="124"/>
    </location>
</feature>
<evidence type="ECO:0000313" key="6">
    <source>
        <dbReference type="Proteomes" id="UP000594262"/>
    </source>
</evidence>
<evidence type="ECO:0000256" key="2">
    <source>
        <dbReference type="SAM" id="MobiDB-lite"/>
    </source>
</evidence>
<dbReference type="RefSeq" id="XP_066910305.1">
    <property type="nucleotide sequence ID" value="XM_067054204.1"/>
</dbReference>
<evidence type="ECO:0000259" key="3">
    <source>
        <dbReference type="PROSITE" id="PS51029"/>
    </source>
</evidence>
<reference evidence="5" key="1">
    <citation type="submission" date="2021-01" db="UniProtKB">
        <authorList>
            <consortium name="EnsemblMetazoa"/>
        </authorList>
    </citation>
    <scope>IDENTIFICATION</scope>
</reference>
<evidence type="ECO:0000259" key="4">
    <source>
        <dbReference type="PROSITE" id="PS51031"/>
    </source>
</evidence>
<dbReference type="GeneID" id="136797615"/>